<dbReference type="Pfam" id="PF00106">
    <property type="entry name" value="adh_short"/>
    <property type="match status" value="1"/>
</dbReference>
<dbReference type="EMBL" id="JBHSOF010000034">
    <property type="protein sequence ID" value="MFC5666048.1"/>
    <property type="molecule type" value="Genomic_DNA"/>
</dbReference>
<dbReference type="PANTHER" id="PTHR43008">
    <property type="entry name" value="BENZIL REDUCTASE"/>
    <property type="match status" value="1"/>
</dbReference>
<dbReference type="SUPFAM" id="SSF51735">
    <property type="entry name" value="NAD(P)-binding Rossmann-fold domains"/>
    <property type="match status" value="1"/>
</dbReference>
<gene>
    <name evidence="3" type="ORF">ACFP3U_24095</name>
</gene>
<dbReference type="Gene3D" id="3.40.50.720">
    <property type="entry name" value="NAD(P)-binding Rossmann-like Domain"/>
    <property type="match status" value="1"/>
</dbReference>
<protein>
    <submittedName>
        <fullName evidence="3">SDR family NAD(P)-dependent oxidoreductase</fullName>
    </submittedName>
</protein>
<sequence>MTTSDLKGLSALVTGGASGIGLATASMLAERGAAVAVLDLDPSGAPAPLHGFAADVSDDDSVRSAVEAAAG</sequence>
<keyword evidence="4" id="KW-1185">Reference proteome</keyword>
<evidence type="ECO:0000313" key="4">
    <source>
        <dbReference type="Proteomes" id="UP001595975"/>
    </source>
</evidence>
<evidence type="ECO:0000256" key="2">
    <source>
        <dbReference type="ARBA" id="ARBA00023002"/>
    </source>
</evidence>
<dbReference type="RefSeq" id="WP_380227718.1">
    <property type="nucleotide sequence ID" value="NZ_JBHSOF010000034.1"/>
</dbReference>
<accession>A0ABW0X8K3</accession>
<comment type="similarity">
    <text evidence="1">Belongs to the short-chain dehydrogenases/reductases (SDR) family.</text>
</comment>
<dbReference type="Proteomes" id="UP001595975">
    <property type="component" value="Unassembled WGS sequence"/>
</dbReference>
<proteinExistence type="inferred from homology"/>
<feature type="non-terminal residue" evidence="3">
    <location>
        <position position="71"/>
    </location>
</feature>
<dbReference type="InterPro" id="IPR002347">
    <property type="entry name" value="SDR_fam"/>
</dbReference>
<dbReference type="InterPro" id="IPR036291">
    <property type="entry name" value="NAD(P)-bd_dom_sf"/>
</dbReference>
<keyword evidence="2" id="KW-0560">Oxidoreductase</keyword>
<dbReference type="PANTHER" id="PTHR43008:SF4">
    <property type="entry name" value="CHAIN DEHYDROGENASE, PUTATIVE (AFU_ORTHOLOGUE AFUA_4G08710)-RELATED"/>
    <property type="match status" value="1"/>
</dbReference>
<evidence type="ECO:0000256" key="1">
    <source>
        <dbReference type="ARBA" id="ARBA00006484"/>
    </source>
</evidence>
<comment type="caution">
    <text evidence="3">The sequence shown here is derived from an EMBL/GenBank/DDBJ whole genome shotgun (WGS) entry which is preliminary data.</text>
</comment>
<reference evidence="4" key="1">
    <citation type="journal article" date="2019" name="Int. J. Syst. Evol. Microbiol.">
        <title>The Global Catalogue of Microorganisms (GCM) 10K type strain sequencing project: providing services to taxonomists for standard genome sequencing and annotation.</title>
        <authorList>
            <consortium name="The Broad Institute Genomics Platform"/>
            <consortium name="The Broad Institute Genome Sequencing Center for Infectious Disease"/>
            <person name="Wu L."/>
            <person name="Ma J."/>
        </authorList>
    </citation>
    <scope>NUCLEOTIDE SEQUENCE [LARGE SCALE GENOMIC DNA]</scope>
    <source>
        <strain evidence="4">CGMCC 4.1437</strain>
    </source>
</reference>
<organism evidence="3 4">
    <name type="scientific">Kitasatospora misakiensis</name>
    <dbReference type="NCBI Taxonomy" id="67330"/>
    <lineage>
        <taxon>Bacteria</taxon>
        <taxon>Bacillati</taxon>
        <taxon>Actinomycetota</taxon>
        <taxon>Actinomycetes</taxon>
        <taxon>Kitasatosporales</taxon>
        <taxon>Streptomycetaceae</taxon>
        <taxon>Kitasatospora</taxon>
    </lineage>
</organism>
<name>A0ABW0X8K3_9ACTN</name>
<evidence type="ECO:0000313" key="3">
    <source>
        <dbReference type="EMBL" id="MFC5666048.1"/>
    </source>
</evidence>